<dbReference type="EMBL" id="JASGBP010000001">
    <property type="protein sequence ID" value="MDI9256432.1"/>
    <property type="molecule type" value="Genomic_DNA"/>
</dbReference>
<dbReference type="Pfam" id="PF14129">
    <property type="entry name" value="DUF4296"/>
    <property type="match status" value="1"/>
</dbReference>
<evidence type="ECO:0000313" key="4">
    <source>
        <dbReference type="Proteomes" id="UP001230035"/>
    </source>
</evidence>
<accession>A0ABT6XN77</accession>
<comment type="caution">
    <text evidence="3">The sequence shown here is derived from an EMBL/GenBank/DDBJ whole genome shotgun (WGS) entry which is preliminary data.</text>
</comment>
<dbReference type="PROSITE" id="PS51257">
    <property type="entry name" value="PROKAR_LIPOPROTEIN"/>
    <property type="match status" value="1"/>
</dbReference>
<evidence type="ECO:0000259" key="2">
    <source>
        <dbReference type="Pfam" id="PF14129"/>
    </source>
</evidence>
<proteinExistence type="predicted"/>
<name>A0ABT6XN77_9FLAO</name>
<evidence type="ECO:0000256" key="1">
    <source>
        <dbReference type="SAM" id="MobiDB-lite"/>
    </source>
</evidence>
<protein>
    <submittedName>
        <fullName evidence="3">DUF4296 domain-containing protein</fullName>
    </submittedName>
</protein>
<dbReference type="RefSeq" id="WP_283238107.1">
    <property type="nucleotide sequence ID" value="NZ_JASGBP010000001.1"/>
</dbReference>
<evidence type="ECO:0000313" key="3">
    <source>
        <dbReference type="EMBL" id="MDI9256432.1"/>
    </source>
</evidence>
<organism evidence="3 4">
    <name type="scientific">Flavobacterium sedimenticola</name>
    <dbReference type="NCBI Taxonomy" id="3043286"/>
    <lineage>
        <taxon>Bacteria</taxon>
        <taxon>Pseudomonadati</taxon>
        <taxon>Bacteroidota</taxon>
        <taxon>Flavobacteriia</taxon>
        <taxon>Flavobacteriales</taxon>
        <taxon>Flavobacteriaceae</taxon>
        <taxon>Flavobacterium</taxon>
    </lineage>
</organism>
<dbReference type="InterPro" id="IPR025381">
    <property type="entry name" value="DUF4296"/>
</dbReference>
<dbReference type="Proteomes" id="UP001230035">
    <property type="component" value="Unassembled WGS sequence"/>
</dbReference>
<gene>
    <name evidence="3" type="ORF">QHT84_03280</name>
</gene>
<keyword evidence="4" id="KW-1185">Reference proteome</keyword>
<feature type="domain" description="DUF4296" evidence="2">
    <location>
        <begin position="24"/>
        <end position="105"/>
    </location>
</feature>
<sequence>MRKVCFVLGFFLLLMSCEKAIEKPKNLIAKDKMIDILYDLSLLEAIKSQNIGGGISNKSANAFIYKKYKIDSTQLSESNKYYATDVEAYKKMFETVKKRLDDEIKKTGGSATITPTPVNPDVPQVQ</sequence>
<reference evidence="3 4" key="1">
    <citation type="submission" date="2023-05" db="EMBL/GenBank/DDBJ databases">
        <title>Flavobacterium sedimenti sp. nov., isolated from the sediment.</title>
        <authorList>
            <person name="Wu N."/>
        </authorList>
    </citation>
    <scope>NUCLEOTIDE SEQUENCE [LARGE SCALE GENOMIC DNA]</scope>
    <source>
        <strain evidence="3 4">YZ-48</strain>
    </source>
</reference>
<feature type="region of interest" description="Disordered" evidence="1">
    <location>
        <begin position="107"/>
        <end position="126"/>
    </location>
</feature>